<sequence>MSSSSSSSSSSGNGGGDNYGEGGGGGGGGDYEGPSRTRPRAINEVWPEPFLEALATQVAIDAARMFGRLAAAQALANVFRVCSTWRAVSRSDLLWHRLTRRIWDRTHLLHDTWREEYVYRHRMAGNFRNRRSFHFTLHFDPADVDDPNDPDAHTCRCLALSDHYLACGFADGAVRLFDLHTRLHSHTFRPQHRDRLGRFSRAVSGIIINGMQLIFASLDGDIHVAIINSHAAPRRVHFGDVVTDGALVDFTGRGQWWVGLHAGVPGRAFHIWDGNTEQLTFVGGGLTDPDSVRGWHTLTELTELVGRVRVTDHETAVACTSLRLMEFDLRNQGVILHQEEPRRGIIVSCFDVWNDAVLVVDNRGVGIVRRVSTLEEVCRFNVRSQRGLIGCINGGYALICAGGVIRVWEIEQHGGEVRELREYLYSLREGRGEVNALVADERHVAASGSDGSIHVWDFGAEL</sequence>
<accession>A0A2C9UTW6</accession>
<evidence type="ECO:0000256" key="2">
    <source>
        <dbReference type="ARBA" id="ARBA00022737"/>
    </source>
</evidence>
<dbReference type="Gene3D" id="2.130.10.10">
    <property type="entry name" value="YVTN repeat-like/Quinoprotein amine dehydrogenase"/>
    <property type="match status" value="2"/>
</dbReference>
<evidence type="ECO:0000313" key="4">
    <source>
        <dbReference type="EMBL" id="OAY35013.1"/>
    </source>
</evidence>
<dbReference type="InterPro" id="IPR015943">
    <property type="entry name" value="WD40/YVTN_repeat-like_dom_sf"/>
</dbReference>
<gene>
    <name evidence="4" type="ORF">MANES_12G064800</name>
</gene>
<keyword evidence="1" id="KW-0853">WD repeat</keyword>
<feature type="compositionally biased region" description="Low complexity" evidence="3">
    <location>
        <begin position="1"/>
        <end position="11"/>
    </location>
</feature>
<dbReference type="PANTHER" id="PTHR19855:SF31">
    <property type="entry name" value="TRANSCRIPTIONAL REGULATOR STERILE APETALA"/>
    <property type="match status" value="1"/>
</dbReference>
<evidence type="ECO:0000256" key="3">
    <source>
        <dbReference type="SAM" id="MobiDB-lite"/>
    </source>
</evidence>
<dbReference type="InterPro" id="IPR001680">
    <property type="entry name" value="WD40_rpt"/>
</dbReference>
<reference evidence="4" key="1">
    <citation type="submission" date="2016-02" db="EMBL/GenBank/DDBJ databases">
        <title>WGS assembly of Manihot esculenta.</title>
        <authorList>
            <person name="Bredeson J.V."/>
            <person name="Prochnik S.E."/>
            <person name="Lyons J.B."/>
            <person name="Schmutz J."/>
            <person name="Grimwood J."/>
            <person name="Vrebalov J."/>
            <person name="Bart R.S."/>
            <person name="Amuge T."/>
            <person name="Ferguson M.E."/>
            <person name="Green R."/>
            <person name="Putnam N."/>
            <person name="Stites J."/>
            <person name="Rounsley S."/>
            <person name="Rokhsar D.S."/>
        </authorList>
    </citation>
    <scope>NUCLEOTIDE SEQUENCE [LARGE SCALE GENOMIC DNA]</scope>
    <source>
        <tissue evidence="4">Leaf</tissue>
    </source>
</reference>
<dbReference type="SMART" id="SM00320">
    <property type="entry name" value="WD40"/>
    <property type="match status" value="2"/>
</dbReference>
<dbReference type="SUPFAM" id="SSF81383">
    <property type="entry name" value="F-box domain"/>
    <property type="match status" value="1"/>
</dbReference>
<organism evidence="4">
    <name type="scientific">Manihot esculenta</name>
    <name type="common">Cassava</name>
    <name type="synonym">Jatropha manihot</name>
    <dbReference type="NCBI Taxonomy" id="3983"/>
    <lineage>
        <taxon>Eukaryota</taxon>
        <taxon>Viridiplantae</taxon>
        <taxon>Streptophyta</taxon>
        <taxon>Embryophyta</taxon>
        <taxon>Tracheophyta</taxon>
        <taxon>Spermatophyta</taxon>
        <taxon>Magnoliopsida</taxon>
        <taxon>eudicotyledons</taxon>
        <taxon>Gunneridae</taxon>
        <taxon>Pentapetalae</taxon>
        <taxon>rosids</taxon>
        <taxon>fabids</taxon>
        <taxon>Malpighiales</taxon>
        <taxon>Euphorbiaceae</taxon>
        <taxon>Crotonoideae</taxon>
        <taxon>Manihoteae</taxon>
        <taxon>Manihot</taxon>
    </lineage>
</organism>
<dbReference type="SMR" id="A0A2C9UTW6"/>
<keyword evidence="2" id="KW-0677">Repeat</keyword>
<evidence type="ECO:0008006" key="5">
    <source>
        <dbReference type="Google" id="ProtNLM"/>
    </source>
</evidence>
<dbReference type="InterPro" id="IPR036047">
    <property type="entry name" value="F-box-like_dom_sf"/>
</dbReference>
<evidence type="ECO:0000256" key="1">
    <source>
        <dbReference type="ARBA" id="ARBA00022574"/>
    </source>
</evidence>
<protein>
    <recommendedName>
        <fullName evidence="5">F-box domain-containing protein</fullName>
    </recommendedName>
</protein>
<dbReference type="Pfam" id="PF00400">
    <property type="entry name" value="WD40"/>
    <property type="match status" value="1"/>
</dbReference>
<feature type="compositionally biased region" description="Gly residues" evidence="3">
    <location>
        <begin position="12"/>
        <end position="31"/>
    </location>
</feature>
<dbReference type="EMBL" id="CM004398">
    <property type="protein sequence ID" value="OAY35013.1"/>
    <property type="molecule type" value="Genomic_DNA"/>
</dbReference>
<feature type="region of interest" description="Disordered" evidence="3">
    <location>
        <begin position="1"/>
        <end position="38"/>
    </location>
</feature>
<dbReference type="InterPro" id="IPR019775">
    <property type="entry name" value="WD40_repeat_CS"/>
</dbReference>
<proteinExistence type="predicted"/>
<dbReference type="InterPro" id="IPR011047">
    <property type="entry name" value="Quinoprotein_ADH-like_sf"/>
</dbReference>
<dbReference type="PANTHER" id="PTHR19855">
    <property type="entry name" value="WD40 REPEAT PROTEIN 12, 37"/>
    <property type="match status" value="1"/>
</dbReference>
<dbReference type="STRING" id="3983.A0A2C9UTW6"/>
<name>A0A2C9UTW6_MANES</name>
<dbReference type="SUPFAM" id="SSF50998">
    <property type="entry name" value="Quinoprotein alcohol dehydrogenase-like"/>
    <property type="match status" value="1"/>
</dbReference>
<dbReference type="AlphaFoldDB" id="A0A2C9UTW6"/>
<dbReference type="PROSITE" id="PS00678">
    <property type="entry name" value="WD_REPEATS_1"/>
    <property type="match status" value="1"/>
</dbReference>
<dbReference type="Gene3D" id="1.20.1280.50">
    <property type="match status" value="1"/>
</dbReference>